<accession>A0A5K8A4L3</accession>
<feature type="signal peptide" evidence="2">
    <location>
        <begin position="1"/>
        <end position="32"/>
    </location>
</feature>
<dbReference type="RefSeq" id="WP_155308936.1">
    <property type="nucleotide sequence ID" value="NZ_AP021879.1"/>
</dbReference>
<evidence type="ECO:0000256" key="1">
    <source>
        <dbReference type="SAM" id="Phobius"/>
    </source>
</evidence>
<keyword evidence="1" id="KW-0812">Transmembrane</keyword>
<evidence type="ECO:0000313" key="3">
    <source>
        <dbReference type="EMBL" id="BBO87485.1"/>
    </source>
</evidence>
<dbReference type="EMBL" id="AP021879">
    <property type="protein sequence ID" value="BBO87485.1"/>
    <property type="molecule type" value="Genomic_DNA"/>
</dbReference>
<evidence type="ECO:0008006" key="6">
    <source>
        <dbReference type="Google" id="ProtNLM"/>
    </source>
</evidence>
<dbReference type="AlphaFoldDB" id="A0A5K8A4L3"/>
<organism evidence="3 5">
    <name type="scientific">Desulfosarcina ovata subsp. ovata</name>
    <dbReference type="NCBI Taxonomy" id="2752305"/>
    <lineage>
        <taxon>Bacteria</taxon>
        <taxon>Pseudomonadati</taxon>
        <taxon>Thermodesulfobacteriota</taxon>
        <taxon>Desulfobacteria</taxon>
        <taxon>Desulfobacterales</taxon>
        <taxon>Desulfosarcinaceae</taxon>
        <taxon>Desulfosarcina</taxon>
    </lineage>
</organism>
<keyword evidence="1" id="KW-0472">Membrane</keyword>
<evidence type="ECO:0000313" key="4">
    <source>
        <dbReference type="EMBL" id="BBO88172.1"/>
    </source>
</evidence>
<protein>
    <recommendedName>
        <fullName evidence="6">Conjugal transfer protein TrbC</fullName>
    </recommendedName>
</protein>
<reference evidence="3 5" key="1">
    <citation type="submission" date="2019-11" db="EMBL/GenBank/DDBJ databases">
        <title>Comparative genomics of hydrocarbon-degrading Desulfosarcina strains.</title>
        <authorList>
            <person name="Watanabe M."/>
            <person name="Kojima H."/>
            <person name="Fukui M."/>
        </authorList>
    </citation>
    <scope>NUCLEOTIDE SEQUENCE [LARGE SCALE GENOMIC DNA]</scope>
    <source>
        <strain evidence="3">OXyS1</strain>
        <strain evidence="5">oXyS1</strain>
    </source>
</reference>
<name>A0A5K8A4L3_9BACT</name>
<dbReference type="Proteomes" id="UP000422108">
    <property type="component" value="Chromosome"/>
</dbReference>
<keyword evidence="1" id="KW-1133">Transmembrane helix</keyword>
<keyword evidence="2" id="KW-0732">Signal</keyword>
<evidence type="ECO:0000256" key="2">
    <source>
        <dbReference type="SAM" id="SignalP"/>
    </source>
</evidence>
<evidence type="ECO:0000313" key="5">
    <source>
        <dbReference type="Proteomes" id="UP000422108"/>
    </source>
</evidence>
<keyword evidence="5" id="KW-1185">Reference proteome</keyword>
<feature type="transmembrane region" description="Helical" evidence="1">
    <location>
        <begin position="55"/>
        <end position="77"/>
    </location>
</feature>
<feature type="chain" id="PRO_5038243255" description="Conjugal transfer protein TrbC" evidence="2">
    <location>
        <begin position="33"/>
        <end position="108"/>
    </location>
</feature>
<feature type="transmembrane region" description="Helical" evidence="1">
    <location>
        <begin position="84"/>
        <end position="107"/>
    </location>
</feature>
<gene>
    <name evidence="3" type="ORF">DSCOOX_06650</name>
    <name evidence="4" type="ORF">DSCOOX_13520</name>
</gene>
<dbReference type="EMBL" id="AP021879">
    <property type="protein sequence ID" value="BBO88172.1"/>
    <property type="molecule type" value="Genomic_DNA"/>
</dbReference>
<proteinExistence type="predicted"/>
<sequence length="108" mass="10783">MSRFTETMKKASAKKNLIITAGIVLGSAASAAAITAPTGPTDFAWDVYDIGVNRILNGPIGFVAGAGAMVAGAVAAIQQKIAMAALAILGGAVLLNADSMITSLGMVF</sequence>